<evidence type="ECO:0000256" key="7">
    <source>
        <dbReference type="ARBA" id="ARBA00023235"/>
    </source>
</evidence>
<evidence type="ECO:0000313" key="16">
    <source>
        <dbReference type="Proteomes" id="UP000363590"/>
    </source>
</evidence>
<dbReference type="Gene3D" id="1.10.10.160">
    <property type="match status" value="1"/>
</dbReference>
<dbReference type="Proteomes" id="UP000363590">
    <property type="component" value="Chromosome"/>
</dbReference>
<dbReference type="GO" id="GO:0005829">
    <property type="term" value="C:cytosol"/>
    <property type="evidence" value="ECO:0007669"/>
    <property type="project" value="TreeGrafter"/>
</dbReference>
<evidence type="ECO:0000256" key="8">
    <source>
        <dbReference type="ARBA" id="ARBA00034617"/>
    </source>
</evidence>
<dbReference type="Gene3D" id="1.10.486.10">
    <property type="entry name" value="PCRA, domain 4"/>
    <property type="match status" value="1"/>
</dbReference>
<dbReference type="GO" id="GO:0003677">
    <property type="term" value="F:DNA binding"/>
    <property type="evidence" value="ECO:0007669"/>
    <property type="project" value="UniProtKB-KW"/>
</dbReference>
<evidence type="ECO:0000256" key="11">
    <source>
        <dbReference type="ARBA" id="ARBA00048988"/>
    </source>
</evidence>
<feature type="domain" description="UvrD-like helicase C-terminal" evidence="14">
    <location>
        <begin position="305"/>
        <end position="584"/>
    </location>
</feature>
<accession>A0A5P9XSC4</accession>
<proteinExistence type="inferred from homology"/>
<comment type="similarity">
    <text evidence="1">Belongs to the helicase family. UvrD subfamily.</text>
</comment>
<keyword evidence="4 12" id="KW-0347">Helicase</keyword>
<evidence type="ECO:0000256" key="12">
    <source>
        <dbReference type="PROSITE-ProRule" id="PRU00560"/>
    </source>
</evidence>
<dbReference type="PANTHER" id="PTHR11070">
    <property type="entry name" value="UVRD / RECB / PCRA DNA HELICASE FAMILY MEMBER"/>
    <property type="match status" value="1"/>
</dbReference>
<dbReference type="SUPFAM" id="SSF52540">
    <property type="entry name" value="P-loop containing nucleoside triphosphate hydrolases"/>
    <property type="match status" value="1"/>
</dbReference>
<dbReference type="GeneID" id="60696113"/>
<evidence type="ECO:0000256" key="1">
    <source>
        <dbReference type="ARBA" id="ARBA00009922"/>
    </source>
</evidence>
<evidence type="ECO:0000313" key="15">
    <source>
        <dbReference type="EMBL" id="QFX96066.1"/>
    </source>
</evidence>
<gene>
    <name evidence="15" type="ORF">GCD22_01782</name>
</gene>
<dbReference type="Pfam" id="PF13361">
    <property type="entry name" value="UvrD_C"/>
    <property type="match status" value="1"/>
</dbReference>
<reference evidence="15 16" key="1">
    <citation type="submission" date="2019-10" db="EMBL/GenBank/DDBJ databases">
        <authorList>
            <person name="Wang R."/>
        </authorList>
    </citation>
    <scope>NUCLEOTIDE SEQUENCE [LARGE SCALE GENOMIC DNA]</scope>
    <source>
        <strain evidence="15 16">ATCC 19377</strain>
    </source>
</reference>
<comment type="catalytic activity">
    <reaction evidence="11">
        <text>ATP + H2O = ADP + phosphate + H(+)</text>
        <dbReference type="Rhea" id="RHEA:13065"/>
        <dbReference type="ChEBI" id="CHEBI:15377"/>
        <dbReference type="ChEBI" id="CHEBI:15378"/>
        <dbReference type="ChEBI" id="CHEBI:30616"/>
        <dbReference type="ChEBI" id="CHEBI:43474"/>
        <dbReference type="ChEBI" id="CHEBI:456216"/>
        <dbReference type="EC" id="5.6.2.4"/>
    </reaction>
</comment>
<evidence type="ECO:0000256" key="3">
    <source>
        <dbReference type="ARBA" id="ARBA00022801"/>
    </source>
</evidence>
<evidence type="ECO:0000256" key="4">
    <source>
        <dbReference type="ARBA" id="ARBA00022806"/>
    </source>
</evidence>
<dbReference type="CDD" id="cd18807">
    <property type="entry name" value="SF1_C_UvrD"/>
    <property type="match status" value="1"/>
</dbReference>
<dbReference type="PROSITE" id="PS51198">
    <property type="entry name" value="UVRD_HELICASE_ATP_BIND"/>
    <property type="match status" value="1"/>
</dbReference>
<dbReference type="GO" id="GO:0016887">
    <property type="term" value="F:ATP hydrolysis activity"/>
    <property type="evidence" value="ECO:0007669"/>
    <property type="project" value="RHEA"/>
</dbReference>
<sequence length="698" mass="78240">MPDNPGAQATFYEEPAWLAHLNPAQREAVTLPMDSHGAILAGAGTGKTNVLTHRIAYAIRGGMEPYAIVAVTFTNKAAKEIKERIARLVGEEAAGKIRLGTFHSLGLKFLRKFGHHIGLERCETAAPMDEDEAVALLRRVMKDRFPDTDLKVEKPKDHYFVISQWKEQGLYVNDVPVQKTASANFTRMLYAAYEAEKKRSQALDFADLVLQSNFVLRHHPEVAAVFHQHLRMVLVDEFQDTNPIQVEFIGHLTGTGHSVPTFVVGDDDQSIYGWRGADAGIMQSFLKRYTPNHLVRLEQNYRCTSTILDAANAVIANNPNRIGKRLWTERQDVGSFQLDIFADAEAEAGAIADRIRNLLADGIPPADIVVLYRKNMLSRGIEKALVFRDIPYRIYGGLNFFQRREIKDALAWLRLVQNPLDEMALFRAIAAPRRGVGAKTIEQWKTMAQKQGVALWDVLHSDKKASIQSFVQIVHRLRQVYEAEGLVVLVKKMLALTKLEQYYITAAKERGEECAENLQELVIAAGVFHHEMRATGLHMESLARTPGDLLSEFLADAVLNSDQGGQKKKEGETVSLMTVHKAKGLEFPYVFLLGLEDGEFPKITQSGFCNLEEERRLFYVAVTRSKFSLFLSCVRNRQSFGYTQDAGDDEAEDGLDSHFVSRFVQEIPAHLLGDAARLVQASSRKLVGSETGSDGDWW</sequence>
<feature type="domain" description="UvrD-like helicase ATP-binding" evidence="13">
    <location>
        <begin position="20"/>
        <end position="304"/>
    </location>
</feature>
<dbReference type="GO" id="GO:0000725">
    <property type="term" value="P:recombinational repair"/>
    <property type="evidence" value="ECO:0007669"/>
    <property type="project" value="TreeGrafter"/>
</dbReference>
<evidence type="ECO:0000256" key="6">
    <source>
        <dbReference type="ARBA" id="ARBA00023125"/>
    </source>
</evidence>
<evidence type="ECO:0000259" key="13">
    <source>
        <dbReference type="PROSITE" id="PS51198"/>
    </source>
</evidence>
<dbReference type="RefSeq" id="WP_153940658.1">
    <property type="nucleotide sequence ID" value="NZ_CP045571.1"/>
</dbReference>
<keyword evidence="6" id="KW-0238">DNA-binding</keyword>
<dbReference type="PROSITE" id="PS51217">
    <property type="entry name" value="UVRD_HELICASE_CTER"/>
    <property type="match status" value="1"/>
</dbReference>
<dbReference type="Pfam" id="PF00580">
    <property type="entry name" value="UvrD-helicase"/>
    <property type="match status" value="1"/>
</dbReference>
<dbReference type="GO" id="GO:0033202">
    <property type="term" value="C:DNA helicase complex"/>
    <property type="evidence" value="ECO:0007669"/>
    <property type="project" value="TreeGrafter"/>
</dbReference>
<dbReference type="InterPro" id="IPR013986">
    <property type="entry name" value="DExx_box_DNA_helicase_dom_sf"/>
</dbReference>
<protein>
    <recommendedName>
        <fullName evidence="9">DNA 3'-5' helicase</fullName>
        <ecNumber evidence="9">5.6.2.4</ecNumber>
    </recommendedName>
    <alternativeName>
        <fullName evidence="10">DNA 3'-5' helicase II</fullName>
    </alternativeName>
</protein>
<dbReference type="InterPro" id="IPR014017">
    <property type="entry name" value="DNA_helicase_UvrD-like_C"/>
</dbReference>
<evidence type="ECO:0000256" key="9">
    <source>
        <dbReference type="ARBA" id="ARBA00034808"/>
    </source>
</evidence>
<evidence type="ECO:0000256" key="10">
    <source>
        <dbReference type="ARBA" id="ARBA00034923"/>
    </source>
</evidence>
<keyword evidence="2 12" id="KW-0547">Nucleotide-binding</keyword>
<comment type="catalytic activity">
    <reaction evidence="8">
        <text>Couples ATP hydrolysis with the unwinding of duplex DNA by translocating in the 3'-5' direction.</text>
        <dbReference type="EC" id="5.6.2.4"/>
    </reaction>
</comment>
<dbReference type="InterPro" id="IPR000212">
    <property type="entry name" value="DNA_helicase_UvrD/REP"/>
</dbReference>
<keyword evidence="5 12" id="KW-0067">ATP-binding</keyword>
<dbReference type="PANTHER" id="PTHR11070:SF2">
    <property type="entry name" value="ATP-DEPENDENT DNA HELICASE SRS2"/>
    <property type="match status" value="1"/>
</dbReference>
<feature type="binding site" evidence="12">
    <location>
        <begin position="41"/>
        <end position="48"/>
    </location>
    <ligand>
        <name>ATP</name>
        <dbReference type="ChEBI" id="CHEBI:30616"/>
    </ligand>
</feature>
<dbReference type="GO" id="GO:0043138">
    <property type="term" value="F:3'-5' DNA helicase activity"/>
    <property type="evidence" value="ECO:0007669"/>
    <property type="project" value="UniProtKB-EC"/>
</dbReference>
<dbReference type="Gene3D" id="3.40.50.300">
    <property type="entry name" value="P-loop containing nucleotide triphosphate hydrolases"/>
    <property type="match status" value="2"/>
</dbReference>
<dbReference type="KEGG" id="atx:GCD22_01782"/>
<dbReference type="AlphaFoldDB" id="A0A5P9XSC4"/>
<dbReference type="CDD" id="cd17932">
    <property type="entry name" value="DEXQc_UvrD"/>
    <property type="match status" value="1"/>
</dbReference>
<dbReference type="GO" id="GO:0005524">
    <property type="term" value="F:ATP binding"/>
    <property type="evidence" value="ECO:0007669"/>
    <property type="project" value="UniProtKB-UniRule"/>
</dbReference>
<dbReference type="InterPro" id="IPR027417">
    <property type="entry name" value="P-loop_NTPase"/>
</dbReference>
<keyword evidence="7" id="KW-0413">Isomerase</keyword>
<evidence type="ECO:0000256" key="5">
    <source>
        <dbReference type="ARBA" id="ARBA00022840"/>
    </source>
</evidence>
<dbReference type="EMBL" id="CP045571">
    <property type="protein sequence ID" value="QFX96066.1"/>
    <property type="molecule type" value="Genomic_DNA"/>
</dbReference>
<dbReference type="EC" id="5.6.2.4" evidence="9"/>
<organism evidence="15 16">
    <name type="scientific">Acidithiobacillus thiooxidans ATCC 19377</name>
    <dbReference type="NCBI Taxonomy" id="637390"/>
    <lineage>
        <taxon>Bacteria</taxon>
        <taxon>Pseudomonadati</taxon>
        <taxon>Pseudomonadota</taxon>
        <taxon>Acidithiobacillia</taxon>
        <taxon>Acidithiobacillales</taxon>
        <taxon>Acidithiobacillaceae</taxon>
        <taxon>Acidithiobacillus</taxon>
    </lineage>
</organism>
<keyword evidence="3 12" id="KW-0378">Hydrolase</keyword>
<evidence type="ECO:0000259" key="14">
    <source>
        <dbReference type="PROSITE" id="PS51217"/>
    </source>
</evidence>
<evidence type="ECO:0000256" key="2">
    <source>
        <dbReference type="ARBA" id="ARBA00022741"/>
    </source>
</evidence>
<name>A0A5P9XSC4_ACITH</name>
<dbReference type="InterPro" id="IPR014016">
    <property type="entry name" value="UvrD-like_ATP-bd"/>
</dbReference>